<dbReference type="Gene3D" id="3.30.40.10">
    <property type="entry name" value="Zinc/RING finger domain, C3HC4 (zinc finger)"/>
    <property type="match status" value="1"/>
</dbReference>
<dbReference type="InterPro" id="IPR013083">
    <property type="entry name" value="Znf_RING/FYVE/PHD"/>
</dbReference>
<dbReference type="PROSITE" id="PS50178">
    <property type="entry name" value="ZF_FYVE"/>
    <property type="match status" value="1"/>
</dbReference>
<comment type="caution">
    <text evidence="7">The sequence shown here is derived from an EMBL/GenBank/DDBJ whole genome shotgun (WGS) entry which is preliminary data.</text>
</comment>
<evidence type="ECO:0000256" key="1">
    <source>
        <dbReference type="ARBA" id="ARBA00022723"/>
    </source>
</evidence>
<evidence type="ECO:0000256" key="5">
    <source>
        <dbReference type="SAM" id="MobiDB-lite"/>
    </source>
</evidence>
<dbReference type="PANTHER" id="PTHR39490:SF8">
    <property type="entry name" value="ZINC FINGER FYVE DOMAIN-CONTAINING PROTEIN 21"/>
    <property type="match status" value="1"/>
</dbReference>
<feature type="domain" description="FYVE-type" evidence="6">
    <location>
        <begin position="76"/>
        <end position="137"/>
    </location>
</feature>
<keyword evidence="8" id="KW-1185">Reference proteome</keyword>
<protein>
    <recommendedName>
        <fullName evidence="6">FYVE-type domain-containing protein</fullName>
    </recommendedName>
</protein>
<dbReference type="GO" id="GO:0008270">
    <property type="term" value="F:zinc ion binding"/>
    <property type="evidence" value="ECO:0007669"/>
    <property type="project" value="UniProtKB-KW"/>
</dbReference>
<dbReference type="PANTHER" id="PTHR39490">
    <property type="entry name" value="ARRESTIN DOMAIN-CONTAINING PROTEIN D"/>
    <property type="match status" value="1"/>
</dbReference>
<dbReference type="EMBL" id="QKWK01000012">
    <property type="protein sequence ID" value="TXT04995.1"/>
    <property type="molecule type" value="Genomic_DNA"/>
</dbReference>
<feature type="compositionally biased region" description="Low complexity" evidence="5">
    <location>
        <begin position="22"/>
        <end position="37"/>
    </location>
</feature>
<dbReference type="CDD" id="cd15760">
    <property type="entry name" value="FYVE_scVPS27p_like"/>
    <property type="match status" value="1"/>
</dbReference>
<dbReference type="SMART" id="SM00064">
    <property type="entry name" value="FYVE"/>
    <property type="match status" value="1"/>
</dbReference>
<dbReference type="Pfam" id="PF01363">
    <property type="entry name" value="FYVE"/>
    <property type="match status" value="1"/>
</dbReference>
<evidence type="ECO:0000256" key="4">
    <source>
        <dbReference type="PROSITE-ProRule" id="PRU00091"/>
    </source>
</evidence>
<dbReference type="InterPro" id="IPR000306">
    <property type="entry name" value="Znf_FYVE"/>
</dbReference>
<feature type="region of interest" description="Disordered" evidence="5">
    <location>
        <begin position="1"/>
        <end position="38"/>
    </location>
</feature>
<dbReference type="InterPro" id="IPR052113">
    <property type="entry name" value="FYVE-type_Zinc_Finger"/>
</dbReference>
<keyword evidence="3" id="KW-0862">Zinc</keyword>
<dbReference type="AlphaFoldDB" id="A0A7D8UWL8"/>
<evidence type="ECO:0000259" key="6">
    <source>
        <dbReference type="PROSITE" id="PS50178"/>
    </source>
</evidence>
<keyword evidence="1" id="KW-0479">Metal-binding</keyword>
<dbReference type="InterPro" id="IPR011011">
    <property type="entry name" value="Znf_FYVE_PHD"/>
</dbReference>
<reference evidence="7 8" key="1">
    <citation type="journal article" date="2019" name="PLoS Genet.">
        <title>Convergent evolution of linked mating-type loci in basidiomycete fungi.</title>
        <authorList>
            <person name="Sun S."/>
            <person name="Coelho M.A."/>
            <person name="Heitman J."/>
            <person name="Nowrousian M."/>
        </authorList>
    </citation>
    <scope>NUCLEOTIDE SEQUENCE [LARGE SCALE GENOMIC DNA]</scope>
    <source>
        <strain evidence="7 8">CBS 4282</strain>
    </source>
</reference>
<accession>A0A7D8UWL8</accession>
<organism evidence="7 8">
    <name type="scientific">Vanrija humicola</name>
    <name type="common">Yeast</name>
    <name type="synonym">Cryptococcus humicola</name>
    <dbReference type="NCBI Taxonomy" id="5417"/>
    <lineage>
        <taxon>Eukaryota</taxon>
        <taxon>Fungi</taxon>
        <taxon>Dikarya</taxon>
        <taxon>Basidiomycota</taxon>
        <taxon>Agaricomycotina</taxon>
        <taxon>Tremellomycetes</taxon>
        <taxon>Trichosporonales</taxon>
        <taxon>Trichosporonaceae</taxon>
        <taxon>Vanrija</taxon>
    </lineage>
</organism>
<dbReference type="SUPFAM" id="SSF57903">
    <property type="entry name" value="FYVE/PHD zinc finger"/>
    <property type="match status" value="1"/>
</dbReference>
<feature type="region of interest" description="Disordered" evidence="5">
    <location>
        <begin position="297"/>
        <end position="319"/>
    </location>
</feature>
<sequence length="319" mass="34321">MKLDMSAATHVKPPMVRRDTTDSSTSESSSASNSSTDALEGCLDLLRSIKGTTPTAKPKDEWQPDQDTVLCNNSQCSAMFGQGKLSLGPRRHHCRHCGMIFCGSHSSRTWPLQTVDSSNRPVVLPLRVCDGCHSAFTEDPTSPVCAAPASASSASLATETVLFSETYAAERTASIGRSLSSSAVDSLQPRLAPVADWMDRCGVLSLYPLATQSSHSRTASPVAPRSAGPLFAPTALCRRTAKERELERRTLRRRQKEVSKAAFISTPAGSDAGSDYEDDFDTPLALDTRDPIFGFGAHPRDRKKAVTDAARGPADWSTF</sequence>
<dbReference type="Proteomes" id="UP000473826">
    <property type="component" value="Unassembled WGS sequence"/>
</dbReference>
<dbReference type="InterPro" id="IPR017455">
    <property type="entry name" value="Znf_FYVE-rel"/>
</dbReference>
<evidence type="ECO:0000313" key="8">
    <source>
        <dbReference type="Proteomes" id="UP000473826"/>
    </source>
</evidence>
<evidence type="ECO:0000256" key="2">
    <source>
        <dbReference type="ARBA" id="ARBA00022771"/>
    </source>
</evidence>
<name>A0A7D8UWL8_VANHU</name>
<evidence type="ECO:0000313" key="7">
    <source>
        <dbReference type="EMBL" id="TXT04995.1"/>
    </source>
</evidence>
<keyword evidence="2 4" id="KW-0863">Zinc-finger</keyword>
<gene>
    <name evidence="7" type="ORF">VHUM_03815</name>
</gene>
<proteinExistence type="predicted"/>
<evidence type="ECO:0000256" key="3">
    <source>
        <dbReference type="ARBA" id="ARBA00022833"/>
    </source>
</evidence>
<dbReference type="OrthoDB" id="660555at2759"/>